<sequence>MSERSTIAEVAPYVTKDGSEIRELLHPQHHAVRNQSLAEARVPPGTATLLHRHVVTEEIYHVTQGSGLMTLGDQVFPIAAGDSILIRPTVPHRVENTGTAPLHILCCCAPAYSHADTELL</sequence>
<accession>A0ABS9K2S6</accession>
<dbReference type="SUPFAM" id="SSF51182">
    <property type="entry name" value="RmlC-like cupins"/>
    <property type="match status" value="1"/>
</dbReference>
<dbReference type="CDD" id="cd02214">
    <property type="entry name" value="cupin_MJ1618"/>
    <property type="match status" value="1"/>
</dbReference>
<dbReference type="InterPro" id="IPR052044">
    <property type="entry name" value="PKS_Associated_Protein"/>
</dbReference>
<dbReference type="InterPro" id="IPR011051">
    <property type="entry name" value="RmlC_Cupin_sf"/>
</dbReference>
<gene>
    <name evidence="2" type="ORF">LZ012_10805</name>
</gene>
<organism evidence="2 3">
    <name type="scientific">Dechloromonas hankyongensis</name>
    <dbReference type="NCBI Taxonomy" id="2908002"/>
    <lineage>
        <taxon>Bacteria</taxon>
        <taxon>Pseudomonadati</taxon>
        <taxon>Pseudomonadota</taxon>
        <taxon>Betaproteobacteria</taxon>
        <taxon>Rhodocyclales</taxon>
        <taxon>Azonexaceae</taxon>
        <taxon>Dechloromonas</taxon>
    </lineage>
</organism>
<reference evidence="2" key="1">
    <citation type="submission" date="2022-01" db="EMBL/GenBank/DDBJ databases">
        <authorList>
            <person name="Jo J.-H."/>
            <person name="Im W.-T."/>
        </authorList>
    </citation>
    <scope>NUCLEOTIDE SEQUENCE</scope>
    <source>
        <strain evidence="2">XY25</strain>
    </source>
</reference>
<dbReference type="Gene3D" id="2.60.120.10">
    <property type="entry name" value="Jelly Rolls"/>
    <property type="match status" value="1"/>
</dbReference>
<dbReference type="InterPro" id="IPR013096">
    <property type="entry name" value="Cupin_2"/>
</dbReference>
<dbReference type="Pfam" id="PF07883">
    <property type="entry name" value="Cupin_2"/>
    <property type="match status" value="1"/>
</dbReference>
<dbReference type="PANTHER" id="PTHR36114">
    <property type="entry name" value="16.7 KDA PROTEIN IN WHIE LOCUS"/>
    <property type="match status" value="1"/>
</dbReference>
<dbReference type="Proteomes" id="UP001165384">
    <property type="component" value="Unassembled WGS sequence"/>
</dbReference>
<evidence type="ECO:0000313" key="3">
    <source>
        <dbReference type="Proteomes" id="UP001165384"/>
    </source>
</evidence>
<comment type="caution">
    <text evidence="2">The sequence shown here is derived from an EMBL/GenBank/DDBJ whole genome shotgun (WGS) entry which is preliminary data.</text>
</comment>
<dbReference type="InterPro" id="IPR014710">
    <property type="entry name" value="RmlC-like_jellyroll"/>
</dbReference>
<dbReference type="RefSeq" id="WP_275710621.1">
    <property type="nucleotide sequence ID" value="NZ_JAKLTN010000002.1"/>
</dbReference>
<dbReference type="EMBL" id="JAKLTN010000002">
    <property type="protein sequence ID" value="MCG2577483.1"/>
    <property type="molecule type" value="Genomic_DNA"/>
</dbReference>
<dbReference type="PANTHER" id="PTHR36114:SF4">
    <property type="entry name" value="CUPIN 2 CONSERVED BARREL DOMAIN-CONTAINING PROTEIN"/>
    <property type="match status" value="1"/>
</dbReference>
<evidence type="ECO:0000313" key="2">
    <source>
        <dbReference type="EMBL" id="MCG2577483.1"/>
    </source>
</evidence>
<keyword evidence="3" id="KW-1185">Reference proteome</keyword>
<protein>
    <submittedName>
        <fullName evidence="2">Cupin domain-containing protein</fullName>
    </submittedName>
</protein>
<evidence type="ECO:0000259" key="1">
    <source>
        <dbReference type="Pfam" id="PF07883"/>
    </source>
</evidence>
<proteinExistence type="predicted"/>
<name>A0ABS9K2S6_9RHOO</name>
<feature type="domain" description="Cupin type-2" evidence="1">
    <location>
        <begin position="40"/>
        <end position="106"/>
    </location>
</feature>